<dbReference type="Proteomes" id="UP000011668">
    <property type="component" value="Unassembled WGS sequence"/>
</dbReference>
<dbReference type="HOGENOM" id="CLU_2575502_0_0_1"/>
<keyword evidence="2" id="KW-1185">Reference proteome</keyword>
<gene>
    <name evidence="1" type="ORF">AG1IA_03202</name>
</gene>
<protein>
    <submittedName>
        <fullName evidence="1">Uncharacterized protein</fullName>
    </submittedName>
</protein>
<dbReference type="EMBL" id="AFRT01000732">
    <property type="protein sequence ID" value="ELU42767.1"/>
    <property type="molecule type" value="Genomic_DNA"/>
</dbReference>
<dbReference type="AlphaFoldDB" id="L8X116"/>
<evidence type="ECO:0000313" key="2">
    <source>
        <dbReference type="Proteomes" id="UP000011668"/>
    </source>
</evidence>
<sequence>MPRVWTLISCSHANPKPVFPYSMHLVSTEWAGMYMASTVFQPVRMICALTFFASTSTSLSCPFLYLPQLFRSLESITPIGR</sequence>
<proteinExistence type="predicted"/>
<accession>L8X116</accession>
<name>L8X116_THACA</name>
<organism evidence="1 2">
    <name type="scientific">Thanatephorus cucumeris (strain AG1-IA)</name>
    <name type="common">Rice sheath blight fungus</name>
    <name type="synonym">Rhizoctonia solani</name>
    <dbReference type="NCBI Taxonomy" id="983506"/>
    <lineage>
        <taxon>Eukaryota</taxon>
        <taxon>Fungi</taxon>
        <taxon>Dikarya</taxon>
        <taxon>Basidiomycota</taxon>
        <taxon>Agaricomycotina</taxon>
        <taxon>Agaricomycetes</taxon>
        <taxon>Cantharellales</taxon>
        <taxon>Ceratobasidiaceae</taxon>
        <taxon>Rhizoctonia</taxon>
        <taxon>Rhizoctonia solani AG-1</taxon>
    </lineage>
</organism>
<reference evidence="1 2" key="1">
    <citation type="journal article" date="2013" name="Nat. Commun.">
        <title>The evolution and pathogenic mechanisms of the rice sheath blight pathogen.</title>
        <authorList>
            <person name="Zheng A."/>
            <person name="Lin R."/>
            <person name="Xu L."/>
            <person name="Qin P."/>
            <person name="Tang C."/>
            <person name="Ai P."/>
            <person name="Zhang D."/>
            <person name="Liu Y."/>
            <person name="Sun Z."/>
            <person name="Feng H."/>
            <person name="Wang Y."/>
            <person name="Chen Y."/>
            <person name="Liang X."/>
            <person name="Fu R."/>
            <person name="Li Q."/>
            <person name="Zhang J."/>
            <person name="Yu X."/>
            <person name="Xie Z."/>
            <person name="Ding L."/>
            <person name="Guan P."/>
            <person name="Tang J."/>
            <person name="Liang Y."/>
            <person name="Wang S."/>
            <person name="Deng Q."/>
            <person name="Li S."/>
            <person name="Zhu J."/>
            <person name="Wang L."/>
            <person name="Liu H."/>
            <person name="Li P."/>
        </authorList>
    </citation>
    <scope>NUCLEOTIDE SEQUENCE [LARGE SCALE GENOMIC DNA]</scope>
    <source>
        <strain evidence="2">AG-1 IA</strain>
    </source>
</reference>
<evidence type="ECO:0000313" key="1">
    <source>
        <dbReference type="EMBL" id="ELU42767.1"/>
    </source>
</evidence>
<comment type="caution">
    <text evidence="1">The sequence shown here is derived from an EMBL/GenBank/DDBJ whole genome shotgun (WGS) entry which is preliminary data.</text>
</comment>